<evidence type="ECO:0000313" key="3">
    <source>
        <dbReference type="Proteomes" id="UP000501849"/>
    </source>
</evidence>
<feature type="domain" description="Carboxymuconolactone decarboxylase-like" evidence="1">
    <location>
        <begin position="52"/>
        <end position="116"/>
    </location>
</feature>
<organism evidence="2 3">
    <name type="scientific">Mycolicibacterium frederiksbergense</name>
    <dbReference type="NCBI Taxonomy" id="117567"/>
    <lineage>
        <taxon>Bacteria</taxon>
        <taxon>Bacillati</taxon>
        <taxon>Actinomycetota</taxon>
        <taxon>Actinomycetes</taxon>
        <taxon>Mycobacteriales</taxon>
        <taxon>Mycobacteriaceae</taxon>
        <taxon>Mycolicibacterium</taxon>
    </lineage>
</organism>
<dbReference type="GO" id="GO:0051920">
    <property type="term" value="F:peroxiredoxin activity"/>
    <property type="evidence" value="ECO:0007669"/>
    <property type="project" value="InterPro"/>
</dbReference>
<evidence type="ECO:0000313" key="2">
    <source>
        <dbReference type="EMBL" id="QIV83149.1"/>
    </source>
</evidence>
<dbReference type="Pfam" id="PF02627">
    <property type="entry name" value="CMD"/>
    <property type="match status" value="1"/>
</dbReference>
<protein>
    <submittedName>
        <fullName evidence="2">Carboxymuconolactone decarboxylase family protein</fullName>
    </submittedName>
</protein>
<sequence>MTRVDPLAPKEWPPQMREALAAMNPPVRRHPPLPTEGRPKGLNVLGALAYHPELAKAFFTFNGHLLSATSLTPRQRELLILRTAVLRQSEYEWAQHVVIAGDVGISRDEVAQIAWGPDSSLWSEADAVLLRTADELVADGIIGDDTWATLNAHLSTQQILDVIFTVGAYETLGWMLRSFGVELDEDVRAHLTGR</sequence>
<dbReference type="AlphaFoldDB" id="A0A6H0S9N8"/>
<proteinExistence type="predicted"/>
<keyword evidence="3" id="KW-1185">Reference proteome</keyword>
<dbReference type="Proteomes" id="UP000501849">
    <property type="component" value="Chromosome"/>
</dbReference>
<dbReference type="RefSeq" id="WP_168143582.1">
    <property type="nucleotide sequence ID" value="NZ_CBCSDT010000022.1"/>
</dbReference>
<gene>
    <name evidence="2" type="ORF">EXE63_21340</name>
</gene>
<reference evidence="2 3" key="1">
    <citation type="submission" date="2019-04" db="EMBL/GenBank/DDBJ databases">
        <title>Draft, Whole-Genome Sequence of the Anthracene-degrading Mycobacterium frederiksbergense LB501T, Isolated from a Polycyclic Aromatic Hydrocarbon (PAH)-Contaminated Soil.</title>
        <authorList>
            <person name="Augelletti F."/>
        </authorList>
    </citation>
    <scope>NUCLEOTIDE SEQUENCE [LARGE SCALE GENOMIC DNA]</scope>
    <source>
        <strain evidence="2 3">LB 501T</strain>
    </source>
</reference>
<dbReference type="InterPro" id="IPR029032">
    <property type="entry name" value="AhpD-like"/>
</dbReference>
<accession>A0A6H0S9N8</accession>
<evidence type="ECO:0000259" key="1">
    <source>
        <dbReference type="Pfam" id="PF02627"/>
    </source>
</evidence>
<dbReference type="InterPro" id="IPR003779">
    <property type="entry name" value="CMD-like"/>
</dbReference>
<dbReference type="SUPFAM" id="SSF69118">
    <property type="entry name" value="AhpD-like"/>
    <property type="match status" value="1"/>
</dbReference>
<dbReference type="PANTHER" id="PTHR34846">
    <property type="entry name" value="4-CARBOXYMUCONOLACTONE DECARBOXYLASE FAMILY PROTEIN (AFU_ORTHOLOGUE AFUA_6G11590)"/>
    <property type="match status" value="1"/>
</dbReference>
<dbReference type="PANTHER" id="PTHR34846:SF5">
    <property type="entry name" value="CARBOXYMUCONOLACTONE DECARBOXYLASE-LIKE DOMAIN-CONTAINING PROTEIN"/>
    <property type="match status" value="1"/>
</dbReference>
<dbReference type="EMBL" id="CP038799">
    <property type="protein sequence ID" value="QIV83149.1"/>
    <property type="molecule type" value="Genomic_DNA"/>
</dbReference>
<name>A0A6H0S9N8_9MYCO</name>
<dbReference type="Gene3D" id="1.20.1290.10">
    <property type="entry name" value="AhpD-like"/>
    <property type="match status" value="1"/>
</dbReference>
<dbReference type="KEGG" id="mfre:EXE63_21340"/>